<keyword evidence="7" id="KW-1185">Reference proteome</keyword>
<keyword evidence="4" id="KW-0732">Signal</keyword>
<dbReference type="PANTHER" id="PTHR33129">
    <property type="entry name" value="PROTEIN KINASE DOMAIN-CONTAINING PROTEIN-RELATED"/>
    <property type="match status" value="1"/>
</dbReference>
<dbReference type="GO" id="GO:0043657">
    <property type="term" value="C:host cell"/>
    <property type="evidence" value="ECO:0007669"/>
    <property type="project" value="UniProtKB-SubCell"/>
</dbReference>
<dbReference type="InParanoid" id="D0N6B0"/>
<dbReference type="InterPro" id="IPR045379">
    <property type="entry name" value="Crinkler_N"/>
</dbReference>
<evidence type="ECO:0000313" key="7">
    <source>
        <dbReference type="Proteomes" id="UP000006643"/>
    </source>
</evidence>
<comment type="subcellular location">
    <subcellularLocation>
        <location evidence="1">Host cell</location>
    </subcellularLocation>
    <subcellularLocation>
        <location evidence="2">Secreted</location>
    </subcellularLocation>
</comment>
<evidence type="ECO:0000259" key="5">
    <source>
        <dbReference type="Pfam" id="PF20147"/>
    </source>
</evidence>
<dbReference type="EMBL" id="DS028126">
    <property type="protein sequence ID" value="EEY70601.1"/>
    <property type="molecule type" value="Genomic_DNA"/>
</dbReference>
<dbReference type="VEuPathDB" id="FungiDB:PITG_06050"/>
<protein>
    <submittedName>
        <fullName evidence="6">Crinkler (CRN) family protein</fullName>
    </submittedName>
</protein>
<sequence length="629" mass="70531">MKLFCAIVGVAGSVFSVRVDESDSVDDLKEAIKAKKPNDFKDVDAYKLQLFLAKTEKGNGAWLTEKDVKEGVSDTSDLKLLGAAQARLRLVGLSDRDVGGVDEKEAAEGRGPVNVVVVARTQILGKRTRSDEWFIDQIRTKTNRVRVDDDEPYRVTTYFEMAGFPPLAHPKTRFTKIMERDAYVVIFTELMNKAKLYLDKDTGGDCSMVVTGNPGIGKSRFYLYCIFHLIFRTKVEVKELPSFDLVLNYGKIYHKFDAESHKFIKVNDTDISGLQREKRVIRLIEGTSSELAGWHGISILFAPPGVKGIQNFSKVDTFRYIMPVWTLAELREYNSLLQDDLKLSDDVLISRFHTFGGIPRFVFTQNEPEETAELQRAVASFSALQVIALARSKSVVRENNCSHRILQMVPSAKDLRVDFYLDFLSNQIAETIIDQVDQESFQKVAEFAVAHDGDDSGSTSVLRSKIYELLCHKWFSLPKQHKLVLRPLGDGHASVDVSIPRELKTVRFFRLADIKAVESGVYYWPTSNTFGALGAFVFVGNACYGLQMTLNRDHGIKAAPLNAFIKWLKGVGIATDRLYLTFVVSSHLESEFKKQSIRTGSDSDSKRPGAAAKVNQFVASLDVIVERGQ</sequence>
<evidence type="ECO:0000256" key="3">
    <source>
        <dbReference type="ARBA" id="ARBA00022525"/>
    </source>
</evidence>
<dbReference type="PANTHER" id="PTHR33129:SF1">
    <property type="entry name" value="ATP-BINDING PROTEIN"/>
    <property type="match status" value="1"/>
</dbReference>
<dbReference type="Proteomes" id="UP000006643">
    <property type="component" value="Unassembled WGS sequence"/>
</dbReference>
<name>D0N6B0_PHYIT</name>
<keyword evidence="3" id="KW-0964">Secreted</keyword>
<evidence type="ECO:0000256" key="1">
    <source>
        <dbReference type="ARBA" id="ARBA00004340"/>
    </source>
</evidence>
<feature type="domain" description="Crinkler effector protein N-terminal" evidence="5">
    <location>
        <begin position="1"/>
        <end position="85"/>
    </location>
</feature>
<dbReference type="OMA" id="WHGISIL"/>
<organism evidence="6 7">
    <name type="scientific">Phytophthora infestans (strain T30-4)</name>
    <name type="common">Potato late blight agent</name>
    <dbReference type="NCBI Taxonomy" id="403677"/>
    <lineage>
        <taxon>Eukaryota</taxon>
        <taxon>Sar</taxon>
        <taxon>Stramenopiles</taxon>
        <taxon>Oomycota</taxon>
        <taxon>Peronosporomycetes</taxon>
        <taxon>Peronosporales</taxon>
        <taxon>Peronosporaceae</taxon>
        <taxon>Phytophthora</taxon>
    </lineage>
</organism>
<dbReference type="HOGENOM" id="CLU_020819_2_0_1"/>
<evidence type="ECO:0000256" key="4">
    <source>
        <dbReference type="SAM" id="SignalP"/>
    </source>
</evidence>
<dbReference type="AlphaFoldDB" id="D0N6B0"/>
<dbReference type="STRING" id="403677.D0N6B0"/>
<evidence type="ECO:0000256" key="2">
    <source>
        <dbReference type="ARBA" id="ARBA00004613"/>
    </source>
</evidence>
<dbReference type="RefSeq" id="XP_002998255.1">
    <property type="nucleotide sequence ID" value="XM_002998209.1"/>
</dbReference>
<dbReference type="GO" id="GO:0005576">
    <property type="term" value="C:extracellular region"/>
    <property type="evidence" value="ECO:0007669"/>
    <property type="project" value="UniProtKB-SubCell"/>
</dbReference>
<dbReference type="Pfam" id="PF20147">
    <property type="entry name" value="Crinkler"/>
    <property type="match status" value="1"/>
</dbReference>
<accession>D0N6B0</accession>
<reference evidence="7" key="1">
    <citation type="journal article" date="2009" name="Nature">
        <title>Genome sequence and analysis of the Irish potato famine pathogen Phytophthora infestans.</title>
        <authorList>
            <consortium name="The Broad Institute Genome Sequencing Platform"/>
            <person name="Haas B.J."/>
            <person name="Kamoun S."/>
            <person name="Zody M.C."/>
            <person name="Jiang R.H."/>
            <person name="Handsaker R.E."/>
            <person name="Cano L.M."/>
            <person name="Grabherr M."/>
            <person name="Kodira C.D."/>
            <person name="Raffaele S."/>
            <person name="Torto-Alalibo T."/>
            <person name="Bozkurt T.O."/>
            <person name="Ah-Fong A.M."/>
            <person name="Alvarado L."/>
            <person name="Anderson V.L."/>
            <person name="Armstrong M.R."/>
            <person name="Avrova A."/>
            <person name="Baxter L."/>
            <person name="Beynon J."/>
            <person name="Boevink P.C."/>
            <person name="Bollmann S.R."/>
            <person name="Bos J.I."/>
            <person name="Bulone V."/>
            <person name="Cai G."/>
            <person name="Cakir C."/>
            <person name="Carrington J.C."/>
            <person name="Chawner M."/>
            <person name="Conti L."/>
            <person name="Costanzo S."/>
            <person name="Ewan R."/>
            <person name="Fahlgren N."/>
            <person name="Fischbach M.A."/>
            <person name="Fugelstad J."/>
            <person name="Gilroy E.M."/>
            <person name="Gnerre S."/>
            <person name="Green P.J."/>
            <person name="Grenville-Briggs L.J."/>
            <person name="Griffith J."/>
            <person name="Grunwald N.J."/>
            <person name="Horn K."/>
            <person name="Horner N.R."/>
            <person name="Hu C.H."/>
            <person name="Huitema E."/>
            <person name="Jeong D.H."/>
            <person name="Jones A.M."/>
            <person name="Jones J.D."/>
            <person name="Jones R.W."/>
            <person name="Karlsson E.K."/>
            <person name="Kunjeti S.G."/>
            <person name="Lamour K."/>
            <person name="Liu Z."/>
            <person name="Ma L."/>
            <person name="Maclean D."/>
            <person name="Chibucos M.C."/>
            <person name="McDonald H."/>
            <person name="McWalters J."/>
            <person name="Meijer H.J."/>
            <person name="Morgan W."/>
            <person name="Morris P.F."/>
            <person name="Munro C.A."/>
            <person name="O'Neill K."/>
            <person name="Ospina-Giraldo M."/>
            <person name="Pinzon A."/>
            <person name="Pritchard L."/>
            <person name="Ramsahoye B."/>
            <person name="Ren Q."/>
            <person name="Restrepo S."/>
            <person name="Roy S."/>
            <person name="Sadanandom A."/>
            <person name="Savidor A."/>
            <person name="Schornack S."/>
            <person name="Schwartz D.C."/>
            <person name="Schumann U.D."/>
            <person name="Schwessinger B."/>
            <person name="Seyer L."/>
            <person name="Sharpe T."/>
            <person name="Silvar C."/>
            <person name="Song J."/>
            <person name="Studholme D.J."/>
            <person name="Sykes S."/>
            <person name="Thines M."/>
            <person name="van de Vondervoort P.J."/>
            <person name="Phuntumart V."/>
            <person name="Wawra S."/>
            <person name="Weide R."/>
            <person name="Win J."/>
            <person name="Young C."/>
            <person name="Zhou S."/>
            <person name="Fry W."/>
            <person name="Meyers B.C."/>
            <person name="van West P."/>
            <person name="Ristaino J."/>
            <person name="Govers F."/>
            <person name="Birch P.R."/>
            <person name="Whisson S.C."/>
            <person name="Judelson H.S."/>
            <person name="Nusbaum C."/>
        </authorList>
    </citation>
    <scope>NUCLEOTIDE SEQUENCE [LARGE SCALE GENOMIC DNA]</scope>
    <source>
        <strain evidence="7">T30-4</strain>
    </source>
</reference>
<dbReference type="InterPro" id="IPR052980">
    <property type="entry name" value="Crinkler_effector"/>
</dbReference>
<dbReference type="OrthoDB" id="98093at2759"/>
<evidence type="ECO:0000313" key="6">
    <source>
        <dbReference type="EMBL" id="EEY70601.1"/>
    </source>
</evidence>
<feature type="signal peptide" evidence="4">
    <location>
        <begin position="1"/>
        <end position="16"/>
    </location>
</feature>
<feature type="chain" id="PRO_5003012129" evidence="4">
    <location>
        <begin position="17"/>
        <end position="629"/>
    </location>
</feature>
<gene>
    <name evidence="6" type="ORF">PITG_06050</name>
</gene>
<dbReference type="GeneID" id="9472223"/>
<proteinExistence type="predicted"/>
<dbReference type="KEGG" id="pif:PITG_06050"/>
<dbReference type="eggNOG" id="ENOG502RRWB">
    <property type="taxonomic scope" value="Eukaryota"/>
</dbReference>